<dbReference type="Pfam" id="PF09084">
    <property type="entry name" value="NMT1"/>
    <property type="match status" value="1"/>
</dbReference>
<comment type="subcellular location">
    <subcellularLocation>
        <location evidence="1">Periplasm</location>
    </subcellularLocation>
</comment>
<dbReference type="PANTHER" id="PTHR30024:SF47">
    <property type="entry name" value="TAURINE-BINDING PERIPLASMIC PROTEIN"/>
    <property type="match status" value="1"/>
</dbReference>
<dbReference type="PANTHER" id="PTHR30024">
    <property type="entry name" value="ALIPHATIC SULFONATES-BINDING PROTEIN-RELATED"/>
    <property type="match status" value="1"/>
</dbReference>
<dbReference type="GO" id="GO:0042597">
    <property type="term" value="C:periplasmic space"/>
    <property type="evidence" value="ECO:0007669"/>
    <property type="project" value="UniProtKB-SubCell"/>
</dbReference>
<dbReference type="Proteomes" id="UP000010523">
    <property type="component" value="Unassembled WGS sequence"/>
</dbReference>
<accession>I3E6Y6</accession>
<dbReference type="GO" id="GO:0042918">
    <property type="term" value="P:alkanesulfonate transmembrane transport"/>
    <property type="evidence" value="ECO:0007669"/>
    <property type="project" value="TreeGrafter"/>
</dbReference>
<protein>
    <submittedName>
        <fullName evidence="6">ABC transport system substrate-binding protein</fullName>
    </submittedName>
</protein>
<dbReference type="PROSITE" id="PS51257">
    <property type="entry name" value="PROKAR_LIPOPROTEIN"/>
    <property type="match status" value="1"/>
</dbReference>
<sequence>MKKKLASFLLLLIAFSLAGCGNSSVKGSKAETKHEKTTIDYLAFTGSVYPAELAEDLGYLGPIKLNLKGFVNGGPESIQAAATGETDFGGAFNGAIIKLLATNANVEWVINYYGTNEKTFFGAFTTEDSEIKTARDLIGKKIAMNTLGAHGEFIVKEYLRKNGLTEKEIKKVTLLAMPPINIEQALRKGQIDVGLINGALQDKALERGGLKLLFSDYDLYGTFSAGGYVLNKDFAKENPNTAKKFVEGVAKAIEWSKTTPREEVIARMEKIMKERNKSEDTSALKYWKSYGVATEGGVIQEKEAQMWIKQLEQEGQLQKGQVKATSLFTNKYNPYAKK</sequence>
<keyword evidence="3 4" id="KW-0732">Signal</keyword>
<dbReference type="AlphaFoldDB" id="I3E6Y6"/>
<keyword evidence="7" id="KW-1185">Reference proteome</keyword>
<comment type="caution">
    <text evidence="6">The sequence shown here is derived from an EMBL/GenBank/DDBJ whole genome shotgun (WGS) entry which is preliminary data.</text>
</comment>
<evidence type="ECO:0000313" key="6">
    <source>
        <dbReference type="EMBL" id="EIJ82257.1"/>
    </source>
</evidence>
<evidence type="ECO:0000313" key="7">
    <source>
        <dbReference type="Proteomes" id="UP000010523"/>
    </source>
</evidence>
<evidence type="ECO:0000256" key="3">
    <source>
        <dbReference type="ARBA" id="ARBA00022729"/>
    </source>
</evidence>
<dbReference type="STRING" id="997296.PB1_04985"/>
<dbReference type="Gene3D" id="3.40.190.10">
    <property type="entry name" value="Periplasmic binding protein-like II"/>
    <property type="match status" value="2"/>
</dbReference>
<dbReference type="PATRIC" id="fig|997296.3.peg.1080"/>
<proteinExistence type="inferred from homology"/>
<evidence type="ECO:0000256" key="2">
    <source>
        <dbReference type="ARBA" id="ARBA00010742"/>
    </source>
</evidence>
<name>I3E6Y6_BACMT</name>
<dbReference type="eggNOG" id="COG0715">
    <property type="taxonomic scope" value="Bacteria"/>
</dbReference>
<dbReference type="EMBL" id="AFEU01000001">
    <property type="protein sequence ID" value="EIJ82257.1"/>
    <property type="molecule type" value="Genomic_DNA"/>
</dbReference>
<dbReference type="SUPFAM" id="SSF53850">
    <property type="entry name" value="Periplasmic binding protein-like II"/>
    <property type="match status" value="1"/>
</dbReference>
<comment type="similarity">
    <text evidence="2">Belongs to the bacterial solute-binding protein SsuA/TauA family.</text>
</comment>
<dbReference type="RefSeq" id="WP_003351071.1">
    <property type="nucleotide sequence ID" value="NZ_AFEU01000001.1"/>
</dbReference>
<evidence type="ECO:0000256" key="1">
    <source>
        <dbReference type="ARBA" id="ARBA00004418"/>
    </source>
</evidence>
<feature type="domain" description="SsuA/THI5-like" evidence="5">
    <location>
        <begin position="56"/>
        <end position="262"/>
    </location>
</feature>
<evidence type="ECO:0000259" key="5">
    <source>
        <dbReference type="Pfam" id="PF09084"/>
    </source>
</evidence>
<reference evidence="6 7" key="1">
    <citation type="journal article" date="2012" name="Appl. Environ. Microbiol.">
        <title>Genome Sequence of Thermotolerant Bacillus methanolicus: Features and Regulation Related to Methylotrophy and Production of L-Lysine and L-Glutamate from Methanol.</title>
        <authorList>
            <person name="Heggeset T.M."/>
            <person name="Krog A."/>
            <person name="Balzer S."/>
            <person name="Wentzel A."/>
            <person name="Ellingsen T.E."/>
            <person name="Brautaset T."/>
        </authorList>
    </citation>
    <scope>NUCLEOTIDE SEQUENCE [LARGE SCALE GENOMIC DNA]</scope>
    <source>
        <strain evidence="6 7">PB1</strain>
    </source>
</reference>
<organism evidence="6 7">
    <name type="scientific">Bacillus methanolicus PB1</name>
    <dbReference type="NCBI Taxonomy" id="997296"/>
    <lineage>
        <taxon>Bacteria</taxon>
        <taxon>Bacillati</taxon>
        <taxon>Bacillota</taxon>
        <taxon>Bacilli</taxon>
        <taxon>Bacillales</taxon>
        <taxon>Bacillaceae</taxon>
        <taxon>Bacillus</taxon>
    </lineage>
</organism>
<feature type="signal peptide" evidence="4">
    <location>
        <begin position="1"/>
        <end position="18"/>
    </location>
</feature>
<evidence type="ECO:0000256" key="4">
    <source>
        <dbReference type="SAM" id="SignalP"/>
    </source>
</evidence>
<dbReference type="InterPro" id="IPR015168">
    <property type="entry name" value="SsuA/THI5"/>
</dbReference>
<gene>
    <name evidence="6" type="ORF">PB1_04985</name>
</gene>
<feature type="chain" id="PRO_5039441572" evidence="4">
    <location>
        <begin position="19"/>
        <end position="338"/>
    </location>
</feature>